<dbReference type="EMBL" id="ML737130">
    <property type="protein sequence ID" value="KAE8343193.1"/>
    <property type="molecule type" value="Genomic_DNA"/>
</dbReference>
<protein>
    <submittedName>
        <fullName evidence="1">Uncharacterized protein</fullName>
    </submittedName>
</protein>
<proteinExistence type="predicted"/>
<reference evidence="1" key="1">
    <citation type="submission" date="2019-04" db="EMBL/GenBank/DDBJ databases">
        <title>Friends and foes A comparative genomics study of 23 Aspergillus species from section Flavi.</title>
        <authorList>
            <consortium name="DOE Joint Genome Institute"/>
            <person name="Kjaerbolling I."/>
            <person name="Vesth T."/>
            <person name="Frisvad J.C."/>
            <person name="Nybo J.L."/>
            <person name="Theobald S."/>
            <person name="Kildgaard S."/>
            <person name="Isbrandt T."/>
            <person name="Kuo A."/>
            <person name="Sato A."/>
            <person name="Lyhne E.K."/>
            <person name="Kogle M.E."/>
            <person name="Wiebenga A."/>
            <person name="Kun R.S."/>
            <person name="Lubbers R.J."/>
            <person name="Makela M.R."/>
            <person name="Barry K."/>
            <person name="Chovatia M."/>
            <person name="Clum A."/>
            <person name="Daum C."/>
            <person name="Haridas S."/>
            <person name="He G."/>
            <person name="LaButti K."/>
            <person name="Lipzen A."/>
            <person name="Mondo S."/>
            <person name="Riley R."/>
            <person name="Salamov A."/>
            <person name="Simmons B.A."/>
            <person name="Magnuson J.K."/>
            <person name="Henrissat B."/>
            <person name="Mortensen U.H."/>
            <person name="Larsen T.O."/>
            <person name="Devries R.P."/>
            <person name="Grigoriev I.V."/>
            <person name="Machida M."/>
            <person name="Baker S.E."/>
            <person name="Andersen M.R."/>
        </authorList>
    </citation>
    <scope>NUCLEOTIDE SEQUENCE</scope>
    <source>
        <strain evidence="1">CBS 117612</strain>
    </source>
</reference>
<sequence>MPRQIGTILMRLHFVANYQHYTAVALLTLLPMSNSFVWPWLSFLWEVSSLISTKLVLTVTRKG</sequence>
<name>A0A5N6YE73_9EURO</name>
<organism evidence="1">
    <name type="scientific">Aspergillus arachidicola</name>
    <dbReference type="NCBI Taxonomy" id="656916"/>
    <lineage>
        <taxon>Eukaryota</taxon>
        <taxon>Fungi</taxon>
        <taxon>Dikarya</taxon>
        <taxon>Ascomycota</taxon>
        <taxon>Pezizomycotina</taxon>
        <taxon>Eurotiomycetes</taxon>
        <taxon>Eurotiomycetidae</taxon>
        <taxon>Eurotiales</taxon>
        <taxon>Aspergillaceae</taxon>
        <taxon>Aspergillus</taxon>
        <taxon>Aspergillus subgen. Circumdati</taxon>
    </lineage>
</organism>
<accession>A0A5N6YE73</accession>
<gene>
    <name evidence="1" type="ORF">BDV24DRAFT_129406</name>
</gene>
<dbReference type="AlphaFoldDB" id="A0A5N6YE73"/>
<dbReference type="Proteomes" id="UP000325558">
    <property type="component" value="Unassembled WGS sequence"/>
</dbReference>
<evidence type="ECO:0000313" key="1">
    <source>
        <dbReference type="EMBL" id="KAE8343193.1"/>
    </source>
</evidence>